<sequence length="50" mass="5449">MALKNVIILLSLALVLENATATRNLGVMPRYNIAAMLQKSLPIVGTHSWT</sequence>
<evidence type="ECO:0000256" key="1">
    <source>
        <dbReference type="SAM" id="SignalP"/>
    </source>
</evidence>
<keyword evidence="3" id="KW-1185">Reference proteome</keyword>
<dbReference type="Proteomes" id="UP001459277">
    <property type="component" value="Unassembled WGS sequence"/>
</dbReference>
<feature type="signal peptide" evidence="1">
    <location>
        <begin position="1"/>
        <end position="21"/>
    </location>
</feature>
<gene>
    <name evidence="2" type="ORF">SO802_020837</name>
</gene>
<feature type="chain" id="PRO_5043744087" evidence="1">
    <location>
        <begin position="22"/>
        <end position="50"/>
    </location>
</feature>
<dbReference type="EMBL" id="JAZDWU010000007">
    <property type="protein sequence ID" value="KAK9996151.1"/>
    <property type="molecule type" value="Genomic_DNA"/>
</dbReference>
<accession>A0AAW2CD02</accession>
<dbReference type="AlphaFoldDB" id="A0AAW2CD02"/>
<protein>
    <submittedName>
        <fullName evidence="2">Uncharacterized protein</fullName>
    </submittedName>
</protein>
<evidence type="ECO:0000313" key="3">
    <source>
        <dbReference type="Proteomes" id="UP001459277"/>
    </source>
</evidence>
<name>A0AAW2CD02_9ROSI</name>
<keyword evidence="1" id="KW-0732">Signal</keyword>
<reference evidence="2 3" key="1">
    <citation type="submission" date="2024-01" db="EMBL/GenBank/DDBJ databases">
        <title>A telomere-to-telomere, gap-free genome of sweet tea (Lithocarpus litseifolius).</title>
        <authorList>
            <person name="Zhou J."/>
        </authorList>
    </citation>
    <scope>NUCLEOTIDE SEQUENCE [LARGE SCALE GENOMIC DNA]</scope>
    <source>
        <strain evidence="2">Zhou-2022a</strain>
        <tissue evidence="2">Leaf</tissue>
    </source>
</reference>
<organism evidence="2 3">
    <name type="scientific">Lithocarpus litseifolius</name>
    <dbReference type="NCBI Taxonomy" id="425828"/>
    <lineage>
        <taxon>Eukaryota</taxon>
        <taxon>Viridiplantae</taxon>
        <taxon>Streptophyta</taxon>
        <taxon>Embryophyta</taxon>
        <taxon>Tracheophyta</taxon>
        <taxon>Spermatophyta</taxon>
        <taxon>Magnoliopsida</taxon>
        <taxon>eudicotyledons</taxon>
        <taxon>Gunneridae</taxon>
        <taxon>Pentapetalae</taxon>
        <taxon>rosids</taxon>
        <taxon>fabids</taxon>
        <taxon>Fagales</taxon>
        <taxon>Fagaceae</taxon>
        <taxon>Lithocarpus</taxon>
    </lineage>
</organism>
<proteinExistence type="predicted"/>
<evidence type="ECO:0000313" key="2">
    <source>
        <dbReference type="EMBL" id="KAK9996151.1"/>
    </source>
</evidence>
<comment type="caution">
    <text evidence="2">The sequence shown here is derived from an EMBL/GenBank/DDBJ whole genome shotgun (WGS) entry which is preliminary data.</text>
</comment>